<dbReference type="PANTHER" id="PTHR44591:SF3">
    <property type="entry name" value="RESPONSE REGULATORY DOMAIN-CONTAINING PROTEIN"/>
    <property type="match status" value="1"/>
</dbReference>
<comment type="caution">
    <text evidence="4">The sequence shown here is derived from an EMBL/GenBank/DDBJ whole genome shotgun (WGS) entry which is preliminary data.</text>
</comment>
<dbReference type="InterPro" id="IPR011006">
    <property type="entry name" value="CheY-like_superfamily"/>
</dbReference>
<dbReference type="Proteomes" id="UP000477782">
    <property type="component" value="Unassembled WGS sequence"/>
</dbReference>
<name>A0A6M0QZ85_9RHOB</name>
<sequence length="132" mass="14309">MTEQARILVAEDDEISQAIVQQMLGTLGPLELTIVSNGREALIECMARKFDLLIVDRKMPLITGDRLIRQLRTSGNPNAETPIILFSASTAAELKEMGISNMADMVLSKPIRGGEFLGAVRTLVGARAGIRS</sequence>
<reference evidence="4 5" key="1">
    <citation type="submission" date="2020-02" db="EMBL/GenBank/DDBJ databases">
        <authorList>
            <person name="Chen W.-M."/>
        </authorList>
    </citation>
    <scope>NUCLEOTIDE SEQUENCE [LARGE SCALE GENOMIC DNA]</scope>
    <source>
        <strain evidence="4 5">KMS-5</strain>
    </source>
</reference>
<proteinExistence type="predicted"/>
<dbReference type="Pfam" id="PF00072">
    <property type="entry name" value="Response_reg"/>
    <property type="match status" value="1"/>
</dbReference>
<dbReference type="GO" id="GO:0000160">
    <property type="term" value="P:phosphorelay signal transduction system"/>
    <property type="evidence" value="ECO:0007669"/>
    <property type="project" value="InterPro"/>
</dbReference>
<keyword evidence="5" id="KW-1185">Reference proteome</keyword>
<evidence type="ECO:0000256" key="2">
    <source>
        <dbReference type="PROSITE-ProRule" id="PRU00169"/>
    </source>
</evidence>
<dbReference type="PROSITE" id="PS50110">
    <property type="entry name" value="RESPONSE_REGULATORY"/>
    <property type="match status" value="1"/>
</dbReference>
<dbReference type="RefSeq" id="WP_164628188.1">
    <property type="nucleotide sequence ID" value="NZ_JAAIVJ010000021.1"/>
</dbReference>
<gene>
    <name evidence="4" type="ORF">G4Z14_17805</name>
</gene>
<dbReference type="SUPFAM" id="SSF52172">
    <property type="entry name" value="CheY-like"/>
    <property type="match status" value="1"/>
</dbReference>
<evidence type="ECO:0000313" key="5">
    <source>
        <dbReference type="Proteomes" id="UP000477782"/>
    </source>
</evidence>
<evidence type="ECO:0000256" key="1">
    <source>
        <dbReference type="ARBA" id="ARBA00022553"/>
    </source>
</evidence>
<dbReference type="Gene3D" id="3.40.50.2300">
    <property type="match status" value="1"/>
</dbReference>
<feature type="domain" description="Response regulatory" evidence="3">
    <location>
        <begin position="6"/>
        <end position="124"/>
    </location>
</feature>
<dbReference type="PANTHER" id="PTHR44591">
    <property type="entry name" value="STRESS RESPONSE REGULATOR PROTEIN 1"/>
    <property type="match status" value="1"/>
</dbReference>
<dbReference type="InterPro" id="IPR001789">
    <property type="entry name" value="Sig_transdc_resp-reg_receiver"/>
</dbReference>
<dbReference type="InterPro" id="IPR050595">
    <property type="entry name" value="Bact_response_regulator"/>
</dbReference>
<dbReference type="CDD" id="cd17546">
    <property type="entry name" value="REC_hyHK_CKI1_RcsC-like"/>
    <property type="match status" value="1"/>
</dbReference>
<evidence type="ECO:0000313" key="4">
    <source>
        <dbReference type="EMBL" id="NEY92144.1"/>
    </source>
</evidence>
<dbReference type="EMBL" id="JAAIVJ010000021">
    <property type="protein sequence ID" value="NEY92144.1"/>
    <property type="molecule type" value="Genomic_DNA"/>
</dbReference>
<protein>
    <submittedName>
        <fullName evidence="4">Response regulator</fullName>
    </submittedName>
</protein>
<organism evidence="4 5">
    <name type="scientific">Tabrizicola oligotrophica</name>
    <dbReference type="NCBI Taxonomy" id="2710650"/>
    <lineage>
        <taxon>Bacteria</taxon>
        <taxon>Pseudomonadati</taxon>
        <taxon>Pseudomonadota</taxon>
        <taxon>Alphaproteobacteria</taxon>
        <taxon>Rhodobacterales</taxon>
        <taxon>Paracoccaceae</taxon>
        <taxon>Tabrizicola</taxon>
    </lineage>
</organism>
<dbReference type="AlphaFoldDB" id="A0A6M0QZ85"/>
<dbReference type="SMART" id="SM00448">
    <property type="entry name" value="REC"/>
    <property type="match status" value="1"/>
</dbReference>
<keyword evidence="1 2" id="KW-0597">Phosphoprotein</keyword>
<accession>A0A6M0QZ85</accession>
<feature type="modified residue" description="4-aspartylphosphate" evidence="2">
    <location>
        <position position="56"/>
    </location>
</feature>
<evidence type="ECO:0000259" key="3">
    <source>
        <dbReference type="PROSITE" id="PS50110"/>
    </source>
</evidence>